<dbReference type="GO" id="GO:0015293">
    <property type="term" value="F:symporter activity"/>
    <property type="evidence" value="ECO:0007669"/>
    <property type="project" value="UniProtKB-UniRule"/>
</dbReference>
<dbReference type="AlphaFoldDB" id="A0A6S5RVQ6"/>
<dbReference type="InterPro" id="IPR003855">
    <property type="entry name" value="K+_transporter"/>
</dbReference>
<comment type="function">
    <text evidence="12">Transport of potassium into the cell. Likely operates as a K(+):H(+) symporter.</text>
</comment>
<feature type="transmembrane region" description="Helical" evidence="12">
    <location>
        <begin position="313"/>
        <end position="340"/>
    </location>
</feature>
<organism evidence="15 16">
    <name type="scientific">Metapseudomonas otitidis</name>
    <dbReference type="NCBI Taxonomy" id="319939"/>
    <lineage>
        <taxon>Bacteria</taxon>
        <taxon>Pseudomonadati</taxon>
        <taxon>Pseudomonadota</taxon>
        <taxon>Gammaproteobacteria</taxon>
        <taxon>Pseudomonadales</taxon>
        <taxon>Pseudomonadaceae</taxon>
        <taxon>Metapseudomonas</taxon>
    </lineage>
</organism>
<feature type="transmembrane region" description="Helical" evidence="12">
    <location>
        <begin position="361"/>
        <end position="381"/>
    </location>
</feature>
<evidence type="ECO:0000313" key="16">
    <source>
        <dbReference type="Proteomes" id="UP000515591"/>
    </source>
</evidence>
<dbReference type="Pfam" id="PF02705">
    <property type="entry name" value="K_trans"/>
    <property type="match status" value="1"/>
</dbReference>
<evidence type="ECO:0000256" key="8">
    <source>
        <dbReference type="ARBA" id="ARBA00022958"/>
    </source>
</evidence>
<keyword evidence="11 12" id="KW-0472">Membrane</keyword>
<feature type="domain" description="K+ potassium transporter integral membrane" evidence="13">
    <location>
        <begin position="35"/>
        <end position="486"/>
    </location>
</feature>
<keyword evidence="9 12" id="KW-1133">Transmembrane helix</keyword>
<evidence type="ECO:0000256" key="12">
    <source>
        <dbReference type="HAMAP-Rule" id="MF_01522"/>
    </source>
</evidence>
<comment type="catalytic activity">
    <reaction evidence="12">
        <text>K(+)(in) + H(+)(in) = K(+)(out) + H(+)(out)</text>
        <dbReference type="Rhea" id="RHEA:28490"/>
        <dbReference type="ChEBI" id="CHEBI:15378"/>
        <dbReference type="ChEBI" id="CHEBI:29103"/>
    </reaction>
</comment>
<evidence type="ECO:0000256" key="2">
    <source>
        <dbReference type="ARBA" id="ARBA00007019"/>
    </source>
</evidence>
<evidence type="ECO:0000256" key="1">
    <source>
        <dbReference type="ARBA" id="ARBA00004141"/>
    </source>
</evidence>
<evidence type="ECO:0000259" key="13">
    <source>
        <dbReference type="Pfam" id="PF02705"/>
    </source>
</evidence>
<dbReference type="HAMAP" id="MF_01522">
    <property type="entry name" value="Kup"/>
    <property type="match status" value="1"/>
</dbReference>
<keyword evidence="5 12" id="KW-0633">Potassium transport</keyword>
<evidence type="ECO:0000256" key="11">
    <source>
        <dbReference type="ARBA" id="ARBA00023136"/>
    </source>
</evidence>
<feature type="transmembrane region" description="Helical" evidence="12">
    <location>
        <begin position="446"/>
        <end position="464"/>
    </location>
</feature>
<feature type="transmembrane region" description="Helical" evidence="12">
    <location>
        <begin position="193"/>
        <end position="213"/>
    </location>
</feature>
<gene>
    <name evidence="12 15" type="primary">kup</name>
    <name evidence="15" type="ORF">WP8S17C03_42860</name>
</gene>
<evidence type="ECO:0000256" key="4">
    <source>
        <dbReference type="ARBA" id="ARBA00022475"/>
    </source>
</evidence>
<dbReference type="PANTHER" id="PTHR30540">
    <property type="entry name" value="OSMOTIC STRESS POTASSIUM TRANSPORTER"/>
    <property type="match status" value="1"/>
</dbReference>
<dbReference type="GO" id="GO:0015079">
    <property type="term" value="F:potassium ion transmembrane transporter activity"/>
    <property type="evidence" value="ECO:0007669"/>
    <property type="project" value="UniProtKB-UniRule"/>
</dbReference>
<evidence type="ECO:0000256" key="6">
    <source>
        <dbReference type="ARBA" id="ARBA00022692"/>
    </source>
</evidence>
<keyword evidence="6 12" id="KW-0812">Transmembrane</keyword>
<keyword evidence="3 12" id="KW-0813">Transport</keyword>
<evidence type="ECO:0000256" key="5">
    <source>
        <dbReference type="ARBA" id="ARBA00022538"/>
    </source>
</evidence>
<evidence type="ECO:0000256" key="10">
    <source>
        <dbReference type="ARBA" id="ARBA00023065"/>
    </source>
</evidence>
<dbReference type="Proteomes" id="UP000515591">
    <property type="component" value="Chromosome"/>
</dbReference>
<accession>A0A6S5RVQ6</accession>
<keyword evidence="10 12" id="KW-0406">Ion transport</keyword>
<dbReference type="InterPro" id="IPR053952">
    <property type="entry name" value="K_trans_C"/>
</dbReference>
<evidence type="ECO:0000256" key="3">
    <source>
        <dbReference type="ARBA" id="ARBA00022448"/>
    </source>
</evidence>
<feature type="transmembrane region" description="Helical" evidence="12">
    <location>
        <begin position="122"/>
        <end position="143"/>
    </location>
</feature>
<feature type="transmembrane region" description="Helical" evidence="12">
    <location>
        <begin position="163"/>
        <end position="181"/>
    </location>
</feature>
<feature type="transmembrane region" description="Helical" evidence="12">
    <location>
        <begin position="71"/>
        <end position="92"/>
    </location>
</feature>
<dbReference type="PANTHER" id="PTHR30540:SF79">
    <property type="entry name" value="LOW AFFINITY POTASSIUM TRANSPORT SYSTEM PROTEIN KUP"/>
    <property type="match status" value="1"/>
</dbReference>
<dbReference type="Pfam" id="PF22776">
    <property type="entry name" value="K_trans_C"/>
    <property type="match status" value="1"/>
</dbReference>
<feature type="transmembrane region" description="Helical" evidence="12">
    <location>
        <begin position="270"/>
        <end position="293"/>
    </location>
</feature>
<reference evidence="15 16" key="1">
    <citation type="submission" date="2019-12" db="EMBL/GenBank/DDBJ databases">
        <title>complete genome sequences of Pseudomonas otitidis str. WP8-S17-CRE-03 isolated from wastewater treatment plant effluent.</title>
        <authorList>
            <person name="Sekizuka T."/>
            <person name="Itokawa K."/>
            <person name="Yatsu K."/>
            <person name="Inamine Y."/>
            <person name="Kuroda M."/>
        </authorList>
    </citation>
    <scope>NUCLEOTIDE SEQUENCE [LARGE SCALE GENOMIC DNA]</scope>
    <source>
        <strain evidence="15 16">WP8-S17-CRE-03</strain>
    </source>
</reference>
<dbReference type="EMBL" id="AP022213">
    <property type="protein sequence ID" value="BBT18237.1"/>
    <property type="molecule type" value="Genomic_DNA"/>
</dbReference>
<feature type="domain" description="K+ potassium transporter C-terminal" evidence="14">
    <location>
        <begin position="499"/>
        <end position="646"/>
    </location>
</feature>
<comment type="similarity">
    <text evidence="2 12">Belongs to the HAK/KUP transporter (TC 2.A.72) family.</text>
</comment>
<keyword evidence="8 12" id="KW-0630">Potassium</keyword>
<evidence type="ECO:0000256" key="9">
    <source>
        <dbReference type="ARBA" id="ARBA00022989"/>
    </source>
</evidence>
<dbReference type="InterPro" id="IPR023051">
    <property type="entry name" value="Kup"/>
</dbReference>
<evidence type="ECO:0000256" key="7">
    <source>
        <dbReference type="ARBA" id="ARBA00022847"/>
    </source>
</evidence>
<proteinExistence type="inferred from homology"/>
<name>A0A6S5RVQ6_9GAMM</name>
<evidence type="ECO:0000259" key="14">
    <source>
        <dbReference type="Pfam" id="PF22776"/>
    </source>
</evidence>
<feature type="transmembrane region" description="Helical" evidence="12">
    <location>
        <begin position="225"/>
        <end position="249"/>
    </location>
</feature>
<dbReference type="InterPro" id="IPR053951">
    <property type="entry name" value="K_trans_N"/>
</dbReference>
<dbReference type="GO" id="GO:0005886">
    <property type="term" value="C:plasma membrane"/>
    <property type="evidence" value="ECO:0007669"/>
    <property type="project" value="UniProtKB-SubCell"/>
</dbReference>
<feature type="transmembrane region" description="Helical" evidence="12">
    <location>
        <begin position="393"/>
        <end position="414"/>
    </location>
</feature>
<keyword evidence="7 12" id="KW-0769">Symport</keyword>
<sequence length="646" mass="70213">MRRILSEGFCYMSDASTGTAEQEQHPHSSSAVGLMVGAVGVCYGDIGTSPLYTLKEVFIGGYGVQANHDGVLGVLSLIFWSLIWVVSIKYVIFVLRADNEGEGGVMALSALARRAATGRRRLQAMVVAAGLIGAALFYGDSMITPAISVLSAIEGLEIAFDGLEHWVVPLSLVVLVGLFLIQKHGTARIGILFGPVMVAWFLALTALGIYGVAQQPEVLKAMNPAWAVNFFISHPGIGVAILGATVLALTGAEALYADMGHFGRKPIARAWFALVLPALVLNYFGQGATILVNPEAARNPFYLTAPGWALLPMVALSTAATVIASQAVISGAFSLTRQAIQLGYVPRMFIQHTSSQEQGQIYIAAVNWALMVGVVLLVLGFESSAALASAYGVAVTGTMLMTTLLMGVVIWLLWKWPMWMAIPFFLMMLLVDSLFFAANLPKVIEGGAFPVIAGIALFILMTTWKRGRQLLVERLDEGSLPLPLFIASIRSQPPHRVQGTAVFLTARSDAVPHALLHNLLHNQVLHEQVVLLTVVNEDSPRVAPERRFEVDAYGEGFFRVLLHFGFIEDPDIPQALKLCHLNDLDFSPMRTTYFLSRETVIPSKLIGMALWREALFAFLLKNANGNLRYFNLPLNRVIELGTQVEI</sequence>
<comment type="subcellular location">
    <subcellularLocation>
        <location evidence="12">Cell membrane</location>
        <topology evidence="12">Multi-pass membrane protein</topology>
    </subcellularLocation>
    <subcellularLocation>
        <location evidence="1">Membrane</location>
        <topology evidence="1">Multi-pass membrane protein</topology>
    </subcellularLocation>
</comment>
<feature type="transmembrane region" description="Helical" evidence="12">
    <location>
        <begin position="421"/>
        <end position="440"/>
    </location>
</feature>
<keyword evidence="4 12" id="KW-1003">Cell membrane</keyword>
<protein>
    <recommendedName>
        <fullName evidence="12">Probable potassium transport system protein Kup</fullName>
    </recommendedName>
</protein>
<evidence type="ECO:0000313" key="15">
    <source>
        <dbReference type="EMBL" id="BBT18237.1"/>
    </source>
</evidence>